<sequence>GGGGRAHGRGAASRAGQGSRPAPRRRHRAGDADPRPGPGRRGRSGRPPTVCDRHRHQPGLVHVPGRGQARPRHAPSRRSCSIGPPGGRAGAGGRARVDEPRDHPVERAGPRGADLPRGARRLDQGARLRRRHVGGGHRRAPGSGTGEAPARVRAGAQAGGPASRPLPLRPPGPLRRRPQAPVCARRRGPRRFVRPVLRAEQAPAGQEQGHGGARPAPRRPLGARARIVGGAPPPEGLRSRSRCRCRRAGRGTGRRHGASGGRRAAARGGSRPPVGASAGGRSRTRGGRRRRCPLPPGRPARRSAGPGPLGGDRVRARRRGLLDPGRLGWADLGAAHDPRRVGDRDPSRRAGDLRRGPRGDTRGVPDAGRGGAAGGGGGARPRGRPHRGAGSRGRARL</sequence>
<name>A0A6J4IG33_9ACTN</name>
<feature type="compositionally biased region" description="Gly residues" evidence="1">
    <location>
        <begin position="84"/>
        <end position="93"/>
    </location>
</feature>
<feature type="compositionally biased region" description="Low complexity" evidence="1">
    <location>
        <begin position="261"/>
        <end position="281"/>
    </location>
</feature>
<evidence type="ECO:0000313" key="2">
    <source>
        <dbReference type="EMBL" id="CAA9251716.1"/>
    </source>
</evidence>
<dbReference type="EMBL" id="CADCSY010000102">
    <property type="protein sequence ID" value="CAA9251716.1"/>
    <property type="molecule type" value="Genomic_DNA"/>
</dbReference>
<feature type="compositionally biased region" description="Basic residues" evidence="1">
    <location>
        <begin position="174"/>
        <end position="193"/>
    </location>
</feature>
<feature type="compositionally biased region" description="Basic residues" evidence="1">
    <location>
        <begin position="127"/>
        <end position="140"/>
    </location>
</feature>
<feature type="compositionally biased region" description="Basic residues" evidence="1">
    <location>
        <begin position="282"/>
        <end position="292"/>
    </location>
</feature>
<feature type="region of interest" description="Disordered" evidence="1">
    <location>
        <begin position="1"/>
        <end position="397"/>
    </location>
</feature>
<feature type="compositionally biased region" description="Basic residues" evidence="1">
    <location>
        <begin position="239"/>
        <end position="257"/>
    </location>
</feature>
<feature type="compositionally biased region" description="Low complexity" evidence="1">
    <location>
        <begin position="213"/>
        <end position="226"/>
    </location>
</feature>
<reference evidence="2" key="1">
    <citation type="submission" date="2020-02" db="EMBL/GenBank/DDBJ databases">
        <authorList>
            <person name="Meier V. D."/>
        </authorList>
    </citation>
    <scope>NUCLEOTIDE SEQUENCE</scope>
    <source>
        <strain evidence="2">AVDCRST_MAG20</strain>
    </source>
</reference>
<feature type="compositionally biased region" description="Basic residues" evidence="1">
    <location>
        <begin position="381"/>
        <end position="397"/>
    </location>
</feature>
<proteinExistence type="predicted"/>
<gene>
    <name evidence="2" type="ORF">AVDCRST_MAG20-2301</name>
</gene>
<dbReference type="AlphaFoldDB" id="A0A6J4IG33"/>
<feature type="compositionally biased region" description="Basic and acidic residues" evidence="1">
    <location>
        <begin position="334"/>
        <end position="363"/>
    </location>
</feature>
<feature type="compositionally biased region" description="Basic and acidic residues" evidence="1">
    <location>
        <begin position="95"/>
        <end position="109"/>
    </location>
</feature>
<feature type="compositionally biased region" description="Low complexity" evidence="1">
    <location>
        <begin position="9"/>
        <end position="20"/>
    </location>
</feature>
<feature type="non-terminal residue" evidence="2">
    <location>
        <position position="1"/>
    </location>
</feature>
<protein>
    <submittedName>
        <fullName evidence="2">Uncharacterized protein</fullName>
    </submittedName>
</protein>
<feature type="non-terminal residue" evidence="2">
    <location>
        <position position="397"/>
    </location>
</feature>
<feature type="compositionally biased region" description="Gly residues" evidence="1">
    <location>
        <begin position="368"/>
        <end position="380"/>
    </location>
</feature>
<evidence type="ECO:0000256" key="1">
    <source>
        <dbReference type="SAM" id="MobiDB-lite"/>
    </source>
</evidence>
<organism evidence="2">
    <name type="scientific">uncultured Acidimicrobiales bacterium</name>
    <dbReference type="NCBI Taxonomy" id="310071"/>
    <lineage>
        <taxon>Bacteria</taxon>
        <taxon>Bacillati</taxon>
        <taxon>Actinomycetota</taxon>
        <taxon>Acidimicrobiia</taxon>
        <taxon>Acidimicrobiales</taxon>
        <taxon>environmental samples</taxon>
    </lineage>
</organism>
<accession>A0A6J4IG33</accession>